<gene>
    <name evidence="1" type="ORF">QR685DRAFT_571222</name>
</gene>
<evidence type="ECO:0000313" key="2">
    <source>
        <dbReference type="Proteomes" id="UP001451303"/>
    </source>
</evidence>
<comment type="caution">
    <text evidence="1">The sequence shown here is derived from an EMBL/GenBank/DDBJ whole genome shotgun (WGS) entry which is preliminary data.</text>
</comment>
<proteinExistence type="predicted"/>
<keyword evidence="2" id="KW-1185">Reference proteome</keyword>
<name>A0ABR3DJ52_NEUIN</name>
<organism evidence="1 2">
    <name type="scientific">Neurospora intermedia</name>
    <dbReference type="NCBI Taxonomy" id="5142"/>
    <lineage>
        <taxon>Eukaryota</taxon>
        <taxon>Fungi</taxon>
        <taxon>Dikarya</taxon>
        <taxon>Ascomycota</taxon>
        <taxon>Pezizomycotina</taxon>
        <taxon>Sordariomycetes</taxon>
        <taxon>Sordariomycetidae</taxon>
        <taxon>Sordariales</taxon>
        <taxon>Sordariaceae</taxon>
        <taxon>Neurospora</taxon>
    </lineage>
</organism>
<accession>A0ABR3DJ52</accession>
<evidence type="ECO:0000313" key="1">
    <source>
        <dbReference type="EMBL" id="KAL0472667.1"/>
    </source>
</evidence>
<sequence>MAVKLRPLCHSRESICVFLTNRLISNVVILSFIQIITLDARRGYPCSGNQDRARYVRPCVCTDLAALHASEGDMIAGTVF</sequence>
<protein>
    <recommendedName>
        <fullName evidence="3">Questionable protein</fullName>
    </recommendedName>
</protein>
<dbReference type="EMBL" id="JAVLET010000003">
    <property type="protein sequence ID" value="KAL0472667.1"/>
    <property type="molecule type" value="Genomic_DNA"/>
</dbReference>
<evidence type="ECO:0008006" key="3">
    <source>
        <dbReference type="Google" id="ProtNLM"/>
    </source>
</evidence>
<dbReference type="Proteomes" id="UP001451303">
    <property type="component" value="Unassembled WGS sequence"/>
</dbReference>
<reference evidence="1 2" key="1">
    <citation type="submission" date="2023-09" db="EMBL/GenBank/DDBJ databases">
        <title>Multi-omics analysis of a traditional fermented food reveals byproduct-associated fungal strains for waste-to-food upcycling.</title>
        <authorList>
            <consortium name="Lawrence Berkeley National Laboratory"/>
            <person name="Rekdal V.M."/>
            <person name="Villalobos-Escobedo J.M."/>
            <person name="Rodriguez-Valeron N."/>
            <person name="Garcia M.O."/>
            <person name="Vasquez D.P."/>
            <person name="Damayanti I."/>
            <person name="Sorensen P.M."/>
            <person name="Baidoo E.E."/>
            <person name="De Carvalho A.C."/>
            <person name="Riley R."/>
            <person name="Lipzen A."/>
            <person name="He G."/>
            <person name="Yan M."/>
            <person name="Haridas S."/>
            <person name="Daum C."/>
            <person name="Yoshinaga Y."/>
            <person name="Ng V."/>
            <person name="Grigoriev I.V."/>
            <person name="Munk R."/>
            <person name="Nuraida L."/>
            <person name="Wijaya C.H."/>
            <person name="Morales P.-C."/>
            <person name="Keasling J.D."/>
        </authorList>
    </citation>
    <scope>NUCLEOTIDE SEQUENCE [LARGE SCALE GENOMIC DNA]</scope>
    <source>
        <strain evidence="1 2">FGSC 2613</strain>
    </source>
</reference>